<evidence type="ECO:0000313" key="3">
    <source>
        <dbReference type="Proteomes" id="UP001482620"/>
    </source>
</evidence>
<feature type="compositionally biased region" description="Basic and acidic residues" evidence="1">
    <location>
        <begin position="108"/>
        <end position="120"/>
    </location>
</feature>
<dbReference type="Proteomes" id="UP001482620">
    <property type="component" value="Unassembled WGS sequence"/>
</dbReference>
<organism evidence="2 3">
    <name type="scientific">Ilyodon furcidens</name>
    <name type="common">goldbreast splitfin</name>
    <dbReference type="NCBI Taxonomy" id="33524"/>
    <lineage>
        <taxon>Eukaryota</taxon>
        <taxon>Metazoa</taxon>
        <taxon>Chordata</taxon>
        <taxon>Craniata</taxon>
        <taxon>Vertebrata</taxon>
        <taxon>Euteleostomi</taxon>
        <taxon>Actinopterygii</taxon>
        <taxon>Neopterygii</taxon>
        <taxon>Teleostei</taxon>
        <taxon>Neoteleostei</taxon>
        <taxon>Acanthomorphata</taxon>
        <taxon>Ovalentaria</taxon>
        <taxon>Atherinomorphae</taxon>
        <taxon>Cyprinodontiformes</taxon>
        <taxon>Goodeidae</taxon>
        <taxon>Ilyodon</taxon>
    </lineage>
</organism>
<feature type="non-terminal residue" evidence="2">
    <location>
        <position position="1"/>
    </location>
</feature>
<evidence type="ECO:0000313" key="2">
    <source>
        <dbReference type="EMBL" id="MEQ2245228.1"/>
    </source>
</evidence>
<feature type="region of interest" description="Disordered" evidence="1">
    <location>
        <begin position="51"/>
        <end position="140"/>
    </location>
</feature>
<feature type="region of interest" description="Disordered" evidence="1">
    <location>
        <begin position="247"/>
        <end position="277"/>
    </location>
</feature>
<feature type="compositionally biased region" description="Polar residues" evidence="1">
    <location>
        <begin position="121"/>
        <end position="132"/>
    </location>
</feature>
<name>A0ABV0UN03_9TELE</name>
<protein>
    <submittedName>
        <fullName evidence="2">Uncharacterized protein</fullName>
    </submittedName>
</protein>
<feature type="compositionally biased region" description="Polar residues" evidence="1">
    <location>
        <begin position="73"/>
        <end position="96"/>
    </location>
</feature>
<keyword evidence="3" id="KW-1185">Reference proteome</keyword>
<dbReference type="EMBL" id="JAHRIQ010072610">
    <property type="protein sequence ID" value="MEQ2245228.1"/>
    <property type="molecule type" value="Genomic_DNA"/>
</dbReference>
<proteinExistence type="predicted"/>
<comment type="caution">
    <text evidence="2">The sequence shown here is derived from an EMBL/GenBank/DDBJ whole genome shotgun (WGS) entry which is preliminary data.</text>
</comment>
<reference evidence="2 3" key="1">
    <citation type="submission" date="2021-06" db="EMBL/GenBank/DDBJ databases">
        <authorList>
            <person name="Palmer J.M."/>
        </authorList>
    </citation>
    <scope>NUCLEOTIDE SEQUENCE [LARGE SCALE GENOMIC DNA]</scope>
    <source>
        <strain evidence="3">if_2019</strain>
        <tissue evidence="2">Muscle</tissue>
    </source>
</reference>
<gene>
    <name evidence="2" type="ORF">ILYODFUR_025384</name>
</gene>
<evidence type="ECO:0000256" key="1">
    <source>
        <dbReference type="SAM" id="MobiDB-lite"/>
    </source>
</evidence>
<accession>A0ABV0UN03</accession>
<sequence>KGKTPLRRYKSIAVSDQETTQVSKSACEKSCQVTSEQIKADIKAATENCRRSGSKEKTSVIVGAGGRPRADSGSVQSTGINGAASSSRTRPISGSLSRVGAGTTPTGHVDEFGRITDRNSSRPNTDRSTGCSRTDECGKSDMQIGHSFTSEKREHSCSVSVGNLTSGCSSTGTAVLEERHGGTQPTNTGMASVICSQHNEGLQQSPDDFVPRRPLTRSCTHMSMESLEPESGQPRNIVPPACPGSFSGPPHGGTCPEHLTRETSRRHPNQMPEPPQLAPLNVEKQRLYSESLRMTKLLTLSLRESLHTLWRKLISAACICDLVLLVMTQSS</sequence>